<sequence>MARTVLLSPCIITWTATSSTRTSTSISSSSSNNNNSNSSNSIHSCYSSSVFLSSSISSTRRKRRRRKMGNSVVHGHGGMGLVVSMAVDYYSTLGVSRSASKQEIKSAYRKLARKYHPDVNKQAGAEEKFKEISNAYEVLSDDAKRPLYDQYGEAGVKGAAGGGGASAYATNPFDLFESFFGGSMGGMGGMGSMGGMGGGFGSRQYSTTVQGDDIRFDMSLEFVDAIFGTERDFEAVHLESCGTCSGTGARTGSSAKPCGTCGGMGQVMRTQDTPFGTFSQVSTCTTCGGEGQVISDYCRKCGGEGRIRVKKSVKVKIPAGVNDGSTLRVRGEGDAGPRGGPAGDLYVFLNVKEMPDIQRDGINLYSTISINYTEAILGTTMKVKTVDGLMDLQVPAGTQPGDVLVMSKLGVPKLNKVSVRGDHFFTIKVAIPTRLSETERTLVEDLAQLHMTKGRGGSVKVKANSRPQRAHDGRTTVQEKDSEASPLEENKADDDSVLGAVKNFVGSAASSALKWLKDRL</sequence>
<dbReference type="EMBL" id="OZ023713">
    <property type="protein sequence ID" value="CAK9862355.1"/>
    <property type="molecule type" value="Genomic_DNA"/>
</dbReference>
<evidence type="ECO:0000259" key="8">
    <source>
        <dbReference type="PROSITE" id="PS51188"/>
    </source>
</evidence>
<keyword evidence="1 5" id="KW-0479">Metal-binding</keyword>
<name>A0ABP1AIJ4_9BRYO</name>
<dbReference type="Gene3D" id="2.10.230.10">
    <property type="entry name" value="Heat shock protein DnaJ, cysteine-rich domain"/>
    <property type="match status" value="1"/>
</dbReference>
<evidence type="ECO:0000313" key="10">
    <source>
        <dbReference type="Proteomes" id="UP001497522"/>
    </source>
</evidence>
<dbReference type="HAMAP" id="MF_01152">
    <property type="entry name" value="DnaJ"/>
    <property type="match status" value="1"/>
</dbReference>
<dbReference type="SUPFAM" id="SSF49493">
    <property type="entry name" value="HSP40/DnaJ peptide-binding domain"/>
    <property type="match status" value="2"/>
</dbReference>
<protein>
    <recommendedName>
        <fullName evidence="11">Chaperone protein DnaJ</fullName>
    </recommendedName>
</protein>
<reference evidence="9" key="1">
    <citation type="submission" date="2024-03" db="EMBL/GenBank/DDBJ databases">
        <authorList>
            <consortium name="ELIXIR-Norway"/>
            <consortium name="Elixir Norway"/>
        </authorList>
    </citation>
    <scope>NUCLEOTIDE SEQUENCE</scope>
</reference>
<evidence type="ECO:0000256" key="4">
    <source>
        <dbReference type="ARBA" id="ARBA00022833"/>
    </source>
</evidence>
<evidence type="ECO:0000256" key="2">
    <source>
        <dbReference type="ARBA" id="ARBA00022737"/>
    </source>
</evidence>
<dbReference type="Pfam" id="PF00684">
    <property type="entry name" value="DnaJ_CXXCXGXG"/>
    <property type="match status" value="1"/>
</dbReference>
<dbReference type="CDD" id="cd10719">
    <property type="entry name" value="DnaJ_zf"/>
    <property type="match status" value="1"/>
</dbReference>
<dbReference type="InterPro" id="IPR001305">
    <property type="entry name" value="HSP_DnaJ_Cys-rich_dom"/>
</dbReference>
<evidence type="ECO:0000259" key="7">
    <source>
        <dbReference type="PROSITE" id="PS50076"/>
    </source>
</evidence>
<dbReference type="Pfam" id="PF00226">
    <property type="entry name" value="DnaJ"/>
    <property type="match status" value="1"/>
</dbReference>
<dbReference type="SMART" id="SM00271">
    <property type="entry name" value="DnaJ"/>
    <property type="match status" value="1"/>
</dbReference>
<dbReference type="NCBIfam" id="NF008035">
    <property type="entry name" value="PRK10767.1"/>
    <property type="match status" value="1"/>
</dbReference>
<dbReference type="InterPro" id="IPR002939">
    <property type="entry name" value="DnaJ_C"/>
</dbReference>
<dbReference type="PANTHER" id="PTHR43096:SF22">
    <property type="entry name" value="MOLECULAR CHAPERONE HSP40_DNAJ FAMILY PROTEIN"/>
    <property type="match status" value="1"/>
</dbReference>
<dbReference type="InterPro" id="IPR008971">
    <property type="entry name" value="HSP40/DnaJ_pept-bd"/>
</dbReference>
<dbReference type="SUPFAM" id="SSF46565">
    <property type="entry name" value="Chaperone J-domain"/>
    <property type="match status" value="1"/>
</dbReference>
<feature type="region of interest" description="Disordered" evidence="6">
    <location>
        <begin position="454"/>
        <end position="494"/>
    </location>
</feature>
<dbReference type="InterPro" id="IPR036869">
    <property type="entry name" value="J_dom_sf"/>
</dbReference>
<dbReference type="CDD" id="cd10747">
    <property type="entry name" value="DnaJ_C"/>
    <property type="match status" value="1"/>
</dbReference>
<accession>A0ABP1AIJ4</accession>
<dbReference type="PANTHER" id="PTHR43096">
    <property type="entry name" value="DNAJ HOMOLOG 1, MITOCHONDRIAL-RELATED"/>
    <property type="match status" value="1"/>
</dbReference>
<dbReference type="CDD" id="cd06257">
    <property type="entry name" value="DnaJ"/>
    <property type="match status" value="1"/>
</dbReference>
<evidence type="ECO:0008006" key="11">
    <source>
        <dbReference type="Google" id="ProtNLM"/>
    </source>
</evidence>
<dbReference type="Gene3D" id="1.10.287.110">
    <property type="entry name" value="DnaJ domain"/>
    <property type="match status" value="1"/>
</dbReference>
<evidence type="ECO:0000256" key="5">
    <source>
        <dbReference type="PROSITE-ProRule" id="PRU00546"/>
    </source>
</evidence>
<dbReference type="Gene3D" id="2.60.260.20">
    <property type="entry name" value="Urease metallochaperone UreE, N-terminal domain"/>
    <property type="match status" value="2"/>
</dbReference>
<evidence type="ECO:0000256" key="3">
    <source>
        <dbReference type="ARBA" id="ARBA00022771"/>
    </source>
</evidence>
<dbReference type="Proteomes" id="UP001497522">
    <property type="component" value="Chromosome 12"/>
</dbReference>
<evidence type="ECO:0000313" key="9">
    <source>
        <dbReference type="EMBL" id="CAK9862355.1"/>
    </source>
</evidence>
<dbReference type="PROSITE" id="PS00636">
    <property type="entry name" value="DNAJ_1"/>
    <property type="match status" value="1"/>
</dbReference>
<dbReference type="InterPro" id="IPR036410">
    <property type="entry name" value="HSP_DnaJ_Cys-rich_dom_sf"/>
</dbReference>
<organism evidence="9 10">
    <name type="scientific">Sphagnum jensenii</name>
    <dbReference type="NCBI Taxonomy" id="128206"/>
    <lineage>
        <taxon>Eukaryota</taxon>
        <taxon>Viridiplantae</taxon>
        <taxon>Streptophyta</taxon>
        <taxon>Embryophyta</taxon>
        <taxon>Bryophyta</taxon>
        <taxon>Sphagnophytina</taxon>
        <taxon>Sphagnopsida</taxon>
        <taxon>Sphagnales</taxon>
        <taxon>Sphagnaceae</taxon>
        <taxon>Sphagnum</taxon>
    </lineage>
</organism>
<feature type="compositionally biased region" description="Basic and acidic residues" evidence="6">
    <location>
        <begin position="469"/>
        <end position="494"/>
    </location>
</feature>
<keyword evidence="4 5" id="KW-0862">Zinc</keyword>
<evidence type="ECO:0000256" key="1">
    <source>
        <dbReference type="ARBA" id="ARBA00022723"/>
    </source>
</evidence>
<feature type="domain" description="J" evidence="7">
    <location>
        <begin position="88"/>
        <end position="152"/>
    </location>
</feature>
<dbReference type="PROSITE" id="PS51188">
    <property type="entry name" value="ZF_CR"/>
    <property type="match status" value="1"/>
</dbReference>
<keyword evidence="10" id="KW-1185">Reference proteome</keyword>
<dbReference type="Pfam" id="PF01556">
    <property type="entry name" value="DnaJ_C"/>
    <property type="match status" value="1"/>
</dbReference>
<feature type="region of interest" description="Disordered" evidence="6">
    <location>
        <begin position="21"/>
        <end position="40"/>
    </location>
</feature>
<feature type="zinc finger region" description="CR-type" evidence="5">
    <location>
        <begin position="228"/>
        <end position="310"/>
    </location>
</feature>
<keyword evidence="3 5" id="KW-0863">Zinc-finger</keyword>
<feature type="domain" description="CR-type" evidence="8">
    <location>
        <begin position="228"/>
        <end position="310"/>
    </location>
</feature>
<proteinExistence type="inferred from homology"/>
<dbReference type="InterPro" id="IPR018253">
    <property type="entry name" value="DnaJ_domain_CS"/>
</dbReference>
<dbReference type="PROSITE" id="PS50076">
    <property type="entry name" value="DNAJ_2"/>
    <property type="match status" value="1"/>
</dbReference>
<keyword evidence="2" id="KW-0677">Repeat</keyword>
<dbReference type="PRINTS" id="PR00625">
    <property type="entry name" value="JDOMAIN"/>
</dbReference>
<evidence type="ECO:0000256" key="6">
    <source>
        <dbReference type="SAM" id="MobiDB-lite"/>
    </source>
</evidence>
<dbReference type="NCBIfam" id="TIGR02349">
    <property type="entry name" value="DnaJ_bact"/>
    <property type="match status" value="1"/>
</dbReference>
<gene>
    <name evidence="9" type="ORF">CSSPJE1EN2_LOCUS5350</name>
</gene>
<dbReference type="InterPro" id="IPR012724">
    <property type="entry name" value="DnaJ"/>
</dbReference>
<dbReference type="InterPro" id="IPR001623">
    <property type="entry name" value="DnaJ_domain"/>
</dbReference>
<dbReference type="SUPFAM" id="SSF57938">
    <property type="entry name" value="DnaJ/Hsp40 cysteine-rich domain"/>
    <property type="match status" value="1"/>
</dbReference>